<reference evidence="2 3" key="1">
    <citation type="submission" date="2018-08" db="EMBL/GenBank/DDBJ databases">
        <title>Genomic Encyclopedia of Type Strains, Phase IV (KMG-IV): sequencing the most valuable type-strain genomes for metagenomic binning, comparative biology and taxonomic classification.</title>
        <authorList>
            <person name="Goeker M."/>
        </authorList>
    </citation>
    <scope>NUCLEOTIDE SEQUENCE [LARGE SCALE GENOMIC DNA]</scope>
    <source>
        <strain evidence="2 3">BW863</strain>
    </source>
</reference>
<dbReference type="EMBL" id="QUMO01000001">
    <property type="protein sequence ID" value="REF88975.1"/>
    <property type="molecule type" value="Genomic_DNA"/>
</dbReference>
<organism evidence="2 3">
    <name type="scientific">Methylovirgula ligni</name>
    <dbReference type="NCBI Taxonomy" id="569860"/>
    <lineage>
        <taxon>Bacteria</taxon>
        <taxon>Pseudomonadati</taxon>
        <taxon>Pseudomonadota</taxon>
        <taxon>Alphaproteobacteria</taxon>
        <taxon>Hyphomicrobiales</taxon>
        <taxon>Beijerinckiaceae</taxon>
        <taxon>Methylovirgula</taxon>
    </lineage>
</organism>
<protein>
    <submittedName>
        <fullName evidence="2">Uncharacterized protein</fullName>
    </submittedName>
</protein>
<comment type="caution">
    <text evidence="2">The sequence shown here is derived from an EMBL/GenBank/DDBJ whole genome shotgun (WGS) entry which is preliminary data.</text>
</comment>
<dbReference type="Proteomes" id="UP000256900">
    <property type="component" value="Unassembled WGS sequence"/>
</dbReference>
<proteinExistence type="predicted"/>
<feature type="chain" id="PRO_5017729387" evidence="1">
    <location>
        <begin position="20"/>
        <end position="87"/>
    </location>
</feature>
<name>A0A3D9Z2B6_9HYPH</name>
<keyword evidence="3" id="KW-1185">Reference proteome</keyword>
<accession>A0A3D9Z2B6</accession>
<evidence type="ECO:0000256" key="1">
    <source>
        <dbReference type="SAM" id="SignalP"/>
    </source>
</evidence>
<evidence type="ECO:0000313" key="2">
    <source>
        <dbReference type="EMBL" id="REF88975.1"/>
    </source>
</evidence>
<keyword evidence="1" id="KW-0732">Signal</keyword>
<feature type="signal peptide" evidence="1">
    <location>
        <begin position="1"/>
        <end position="19"/>
    </location>
</feature>
<gene>
    <name evidence="2" type="ORF">DES32_0188</name>
</gene>
<dbReference type="AlphaFoldDB" id="A0A3D9Z2B6"/>
<evidence type="ECO:0000313" key="3">
    <source>
        <dbReference type="Proteomes" id="UP000256900"/>
    </source>
</evidence>
<sequence length="87" mass="9420">MRTCVAALIFVGSISSASAATYTIQNWPQDLNKVPCDAWKHNSDGTWVEVGTIVVGGNVTSGMTFKDTDESKLLDAKCPHKNSLWGF</sequence>